<protein>
    <submittedName>
        <fullName evidence="7">RNA polymerase sigma factor, sigma-70 family</fullName>
    </submittedName>
</protein>
<dbReference type="InterPro" id="IPR036388">
    <property type="entry name" value="WH-like_DNA-bd_sf"/>
</dbReference>
<proteinExistence type="inferred from homology"/>
<dbReference type="NCBIfam" id="TIGR02937">
    <property type="entry name" value="sigma70-ECF"/>
    <property type="match status" value="1"/>
</dbReference>
<dbReference type="InterPro" id="IPR013324">
    <property type="entry name" value="RNA_pol_sigma_r3/r4-like"/>
</dbReference>
<dbReference type="SUPFAM" id="SSF88946">
    <property type="entry name" value="Sigma2 domain of RNA polymerase sigma factors"/>
    <property type="match status" value="1"/>
</dbReference>
<dbReference type="InterPro" id="IPR014284">
    <property type="entry name" value="RNA_pol_sigma-70_dom"/>
</dbReference>
<dbReference type="SUPFAM" id="SSF88659">
    <property type="entry name" value="Sigma3 and sigma4 domains of RNA polymerase sigma factors"/>
    <property type="match status" value="1"/>
</dbReference>
<keyword evidence="2" id="KW-0805">Transcription regulation</keyword>
<evidence type="ECO:0000259" key="6">
    <source>
        <dbReference type="Pfam" id="PF08281"/>
    </source>
</evidence>
<dbReference type="GO" id="GO:0003677">
    <property type="term" value="F:DNA binding"/>
    <property type="evidence" value="ECO:0007669"/>
    <property type="project" value="UniProtKB-KW"/>
</dbReference>
<evidence type="ECO:0000256" key="3">
    <source>
        <dbReference type="ARBA" id="ARBA00023082"/>
    </source>
</evidence>
<dbReference type="Gene3D" id="1.10.10.10">
    <property type="entry name" value="Winged helix-like DNA-binding domain superfamily/Winged helix DNA-binding domain"/>
    <property type="match status" value="1"/>
</dbReference>
<comment type="similarity">
    <text evidence="1">Belongs to the sigma-70 factor family. ECF subfamily.</text>
</comment>
<evidence type="ECO:0000256" key="2">
    <source>
        <dbReference type="ARBA" id="ARBA00023015"/>
    </source>
</evidence>
<dbReference type="KEGG" id="saci:Sinac_0937"/>
<keyword evidence="4" id="KW-0238">DNA-binding</keyword>
<feature type="domain" description="RNA polymerase sigma factor 70 region 4 type 2" evidence="6">
    <location>
        <begin position="113"/>
        <end position="163"/>
    </location>
</feature>
<dbReference type="STRING" id="886293.Sinac_0937"/>
<dbReference type="eggNOG" id="COG1595">
    <property type="taxonomic scope" value="Bacteria"/>
</dbReference>
<keyword evidence="3" id="KW-0731">Sigma factor</keyword>
<reference evidence="7 8" key="1">
    <citation type="submission" date="2012-02" db="EMBL/GenBank/DDBJ databases">
        <title>Complete sequence of chromosome of Singulisphaera acidiphila DSM 18658.</title>
        <authorList>
            <consortium name="US DOE Joint Genome Institute (JGI-PGF)"/>
            <person name="Lucas S."/>
            <person name="Copeland A."/>
            <person name="Lapidus A."/>
            <person name="Glavina del Rio T."/>
            <person name="Dalin E."/>
            <person name="Tice H."/>
            <person name="Bruce D."/>
            <person name="Goodwin L."/>
            <person name="Pitluck S."/>
            <person name="Peters L."/>
            <person name="Ovchinnikova G."/>
            <person name="Chertkov O."/>
            <person name="Kyrpides N."/>
            <person name="Mavromatis K."/>
            <person name="Ivanova N."/>
            <person name="Brettin T."/>
            <person name="Detter J.C."/>
            <person name="Han C."/>
            <person name="Larimer F."/>
            <person name="Land M."/>
            <person name="Hauser L."/>
            <person name="Markowitz V."/>
            <person name="Cheng J.-F."/>
            <person name="Hugenholtz P."/>
            <person name="Woyke T."/>
            <person name="Wu D."/>
            <person name="Tindall B."/>
            <person name="Pomrenke H."/>
            <person name="Brambilla E."/>
            <person name="Klenk H.-P."/>
            <person name="Eisen J.A."/>
        </authorList>
    </citation>
    <scope>NUCLEOTIDE SEQUENCE [LARGE SCALE GENOMIC DNA]</scope>
    <source>
        <strain evidence="8">ATCC BAA-1392 / DSM 18658 / VKM B-2454 / MOB10</strain>
    </source>
</reference>
<dbReference type="InterPro" id="IPR039425">
    <property type="entry name" value="RNA_pol_sigma-70-like"/>
</dbReference>
<dbReference type="PANTHER" id="PTHR43133">
    <property type="entry name" value="RNA POLYMERASE ECF-TYPE SIGMA FACTO"/>
    <property type="match status" value="1"/>
</dbReference>
<accession>L0D8Z5</accession>
<dbReference type="EMBL" id="CP003364">
    <property type="protein sequence ID" value="AGA25340.1"/>
    <property type="molecule type" value="Genomic_DNA"/>
</dbReference>
<keyword evidence="5" id="KW-0804">Transcription</keyword>
<dbReference type="InterPro" id="IPR013249">
    <property type="entry name" value="RNA_pol_sigma70_r4_t2"/>
</dbReference>
<dbReference type="Gene3D" id="1.10.1740.10">
    <property type="match status" value="1"/>
</dbReference>
<evidence type="ECO:0000256" key="1">
    <source>
        <dbReference type="ARBA" id="ARBA00010641"/>
    </source>
</evidence>
<evidence type="ECO:0000256" key="4">
    <source>
        <dbReference type="ARBA" id="ARBA00023125"/>
    </source>
</evidence>
<sequence length="182" mass="19908">MRRVGPITMDSAQLGRLIDRLAGPLELYARQWCDTPEDVVQEAFMKLASQRKPLLSLDAWLFRTVRNGAINAKIASYRRKRHEAEAAAKGPAWFEADPLALGRRATAVDPELAQSALAALPIAQREVIVAHLWGALSFEQIADLAGTSASSAHRLYHAGLTALRERLGIPCRTTSTTRSIPG</sequence>
<dbReference type="InterPro" id="IPR013325">
    <property type="entry name" value="RNA_pol_sigma_r2"/>
</dbReference>
<organism evidence="7 8">
    <name type="scientific">Singulisphaera acidiphila (strain ATCC BAA-1392 / DSM 18658 / VKM B-2454 / MOB10)</name>
    <dbReference type="NCBI Taxonomy" id="886293"/>
    <lineage>
        <taxon>Bacteria</taxon>
        <taxon>Pseudomonadati</taxon>
        <taxon>Planctomycetota</taxon>
        <taxon>Planctomycetia</taxon>
        <taxon>Isosphaerales</taxon>
        <taxon>Isosphaeraceae</taxon>
        <taxon>Singulisphaera</taxon>
    </lineage>
</organism>
<name>L0D8Z5_SINAD</name>
<dbReference type="GO" id="GO:0016987">
    <property type="term" value="F:sigma factor activity"/>
    <property type="evidence" value="ECO:0007669"/>
    <property type="project" value="UniProtKB-KW"/>
</dbReference>
<dbReference type="GO" id="GO:0006352">
    <property type="term" value="P:DNA-templated transcription initiation"/>
    <property type="evidence" value="ECO:0007669"/>
    <property type="project" value="InterPro"/>
</dbReference>
<gene>
    <name evidence="7" type="ordered locus">Sinac_0937</name>
</gene>
<dbReference type="PANTHER" id="PTHR43133:SF8">
    <property type="entry name" value="RNA POLYMERASE SIGMA FACTOR HI_1459-RELATED"/>
    <property type="match status" value="1"/>
</dbReference>
<evidence type="ECO:0000313" key="7">
    <source>
        <dbReference type="EMBL" id="AGA25340.1"/>
    </source>
</evidence>
<keyword evidence="8" id="KW-1185">Reference proteome</keyword>
<dbReference type="HOGENOM" id="CLU_1481056_0_0_0"/>
<evidence type="ECO:0000313" key="8">
    <source>
        <dbReference type="Proteomes" id="UP000010798"/>
    </source>
</evidence>
<dbReference type="AlphaFoldDB" id="L0D8Z5"/>
<dbReference type="Pfam" id="PF08281">
    <property type="entry name" value="Sigma70_r4_2"/>
    <property type="match status" value="1"/>
</dbReference>
<evidence type="ECO:0000256" key="5">
    <source>
        <dbReference type="ARBA" id="ARBA00023163"/>
    </source>
</evidence>
<dbReference type="Proteomes" id="UP000010798">
    <property type="component" value="Chromosome"/>
</dbReference>